<evidence type="ECO:0000313" key="1">
    <source>
        <dbReference type="EMBL" id="DAZ97436.1"/>
    </source>
</evidence>
<sequence>MQPRAFVTEQDCKCIVSQITACIHATILTGTDKGNRVFIPRVTLISDGKVLPFKLRRQQFPVQIAFSLTINKAQGQSILYLGIYLPQPVFAHGQMYVGFSRSSDKHNVKVAVKLSNDGNAYTMNIVYTELL</sequence>
<gene>
    <name evidence="1" type="ORF">N0F65_009887</name>
</gene>
<dbReference type="InterPro" id="IPR027417">
    <property type="entry name" value="P-loop_NTPase"/>
</dbReference>
<comment type="caution">
    <text evidence="1">The sequence shown here is derived from an EMBL/GenBank/DDBJ whole genome shotgun (WGS) entry which is preliminary data.</text>
</comment>
<name>A0AAV2YUR5_9STRA</name>
<accession>A0AAV2YUR5</accession>
<dbReference type="PANTHER" id="PTHR23274:SF51">
    <property type="entry name" value="OS03G0423850 PROTEIN"/>
    <property type="match status" value="1"/>
</dbReference>
<reference evidence="1" key="2">
    <citation type="journal article" date="2023" name="Microbiol Resour">
        <title>Decontamination and Annotation of the Draft Genome Sequence of the Oomycete Lagenidium giganteum ARSEF 373.</title>
        <authorList>
            <person name="Morgan W.R."/>
            <person name="Tartar A."/>
        </authorList>
    </citation>
    <scope>NUCLEOTIDE SEQUENCE</scope>
    <source>
        <strain evidence="1">ARSEF 373</strain>
    </source>
</reference>
<dbReference type="Proteomes" id="UP001146120">
    <property type="component" value="Unassembled WGS sequence"/>
</dbReference>
<dbReference type="GO" id="GO:0005657">
    <property type="term" value="C:replication fork"/>
    <property type="evidence" value="ECO:0007669"/>
    <property type="project" value="TreeGrafter"/>
</dbReference>
<dbReference type="EMBL" id="DAKRPA010000135">
    <property type="protein sequence ID" value="DAZ97436.1"/>
    <property type="molecule type" value="Genomic_DNA"/>
</dbReference>
<reference evidence="1" key="1">
    <citation type="submission" date="2022-11" db="EMBL/GenBank/DDBJ databases">
        <authorList>
            <person name="Morgan W.R."/>
            <person name="Tartar A."/>
        </authorList>
    </citation>
    <scope>NUCLEOTIDE SEQUENCE</scope>
    <source>
        <strain evidence="1">ARSEF 373</strain>
    </source>
</reference>
<proteinExistence type="predicted"/>
<protein>
    <submittedName>
        <fullName evidence="1">Uncharacterized protein</fullName>
    </submittedName>
</protein>
<dbReference type="PANTHER" id="PTHR23274">
    <property type="entry name" value="DNA HELICASE-RELATED"/>
    <property type="match status" value="1"/>
</dbReference>
<keyword evidence="2" id="KW-1185">Reference proteome</keyword>
<evidence type="ECO:0000313" key="2">
    <source>
        <dbReference type="Proteomes" id="UP001146120"/>
    </source>
</evidence>
<organism evidence="1 2">
    <name type="scientific">Lagenidium giganteum</name>
    <dbReference type="NCBI Taxonomy" id="4803"/>
    <lineage>
        <taxon>Eukaryota</taxon>
        <taxon>Sar</taxon>
        <taxon>Stramenopiles</taxon>
        <taxon>Oomycota</taxon>
        <taxon>Peronosporomycetes</taxon>
        <taxon>Pythiales</taxon>
        <taxon>Pythiaceae</taxon>
    </lineage>
</organism>
<dbReference type="SUPFAM" id="SSF52540">
    <property type="entry name" value="P-loop containing nucleoside triphosphate hydrolases"/>
    <property type="match status" value="1"/>
</dbReference>
<dbReference type="AlphaFoldDB" id="A0AAV2YUR5"/>
<dbReference type="GO" id="GO:0006260">
    <property type="term" value="P:DNA replication"/>
    <property type="evidence" value="ECO:0007669"/>
    <property type="project" value="TreeGrafter"/>
</dbReference>